<organism evidence="1 2">
    <name type="scientific">Vaccinium darrowii</name>
    <dbReference type="NCBI Taxonomy" id="229202"/>
    <lineage>
        <taxon>Eukaryota</taxon>
        <taxon>Viridiplantae</taxon>
        <taxon>Streptophyta</taxon>
        <taxon>Embryophyta</taxon>
        <taxon>Tracheophyta</taxon>
        <taxon>Spermatophyta</taxon>
        <taxon>Magnoliopsida</taxon>
        <taxon>eudicotyledons</taxon>
        <taxon>Gunneridae</taxon>
        <taxon>Pentapetalae</taxon>
        <taxon>asterids</taxon>
        <taxon>Ericales</taxon>
        <taxon>Ericaceae</taxon>
        <taxon>Vaccinioideae</taxon>
        <taxon>Vaccinieae</taxon>
        <taxon>Vaccinium</taxon>
    </lineage>
</organism>
<sequence>MGGDLLPFLFMVIITVGYAAMNIISKLAMDSGMNPLVHVAYRQFFATAIMAPFAYFLERATLYQVLYFVGLDHSTPTVACALSNLEPVLTFFLAIPFGLESLGIRKKAGQAKVLGTVVCVGGAMLLSFYHRSVVIGGSSIHWKYADNLEKRNSSNTNHGNFILGPFLLIASTMSWGAWLIIQAKMGLNYSAPYTSSALICLMASVECGIIGIIAVRDLSERSLKPIIRVISTIYAATVCTALAFSLIAWCVKRKGPLYVSVFSPLLLVVVAILSWILLQEKLYVGTVLGSVLIVMGLYTVLWAKKSEPKAIRNVGDEGEEKQEAKGDQEMQ</sequence>
<comment type="caution">
    <text evidence="1">The sequence shown here is derived from an EMBL/GenBank/DDBJ whole genome shotgun (WGS) entry which is preliminary data.</text>
</comment>
<dbReference type="Proteomes" id="UP000828048">
    <property type="component" value="Chromosome 9"/>
</dbReference>
<name>A0ACB7ZMC2_9ERIC</name>
<gene>
    <name evidence="1" type="ORF">Vadar_029037</name>
</gene>
<evidence type="ECO:0000313" key="2">
    <source>
        <dbReference type="Proteomes" id="UP000828048"/>
    </source>
</evidence>
<proteinExistence type="predicted"/>
<keyword evidence="2" id="KW-1185">Reference proteome</keyword>
<accession>A0ACB7ZMC2</accession>
<evidence type="ECO:0000313" key="1">
    <source>
        <dbReference type="EMBL" id="KAH7867118.1"/>
    </source>
</evidence>
<reference evidence="1 2" key="1">
    <citation type="journal article" date="2021" name="Hortic Res">
        <title>High-quality reference genome and annotation aids understanding of berry development for evergreen blueberry (Vaccinium darrowii).</title>
        <authorList>
            <person name="Yu J."/>
            <person name="Hulse-Kemp A.M."/>
            <person name="Babiker E."/>
            <person name="Staton M."/>
        </authorList>
    </citation>
    <scope>NUCLEOTIDE SEQUENCE [LARGE SCALE GENOMIC DNA]</scope>
    <source>
        <strain evidence="2">cv. NJ 8807/NJ 8810</strain>
        <tissue evidence="1">Young leaf</tissue>
    </source>
</reference>
<dbReference type="EMBL" id="CM037159">
    <property type="protein sequence ID" value="KAH7867118.1"/>
    <property type="molecule type" value="Genomic_DNA"/>
</dbReference>
<protein>
    <submittedName>
        <fullName evidence="1">Uncharacterized protein</fullName>
    </submittedName>
</protein>